<feature type="transmembrane region" description="Helical" evidence="1">
    <location>
        <begin position="253"/>
        <end position="275"/>
    </location>
</feature>
<feature type="transmembrane region" description="Helical" evidence="1">
    <location>
        <begin position="157"/>
        <end position="177"/>
    </location>
</feature>
<evidence type="ECO:0000256" key="1">
    <source>
        <dbReference type="SAM" id="Phobius"/>
    </source>
</evidence>
<dbReference type="Proteomes" id="UP001652628">
    <property type="component" value="Chromosome 3"/>
</dbReference>
<feature type="transmembrane region" description="Helical" evidence="1">
    <location>
        <begin position="53"/>
        <end position="73"/>
    </location>
</feature>
<dbReference type="GeneID" id="118877371"/>
<name>A0ABM4TS95_DROSZ</name>
<feature type="transmembrane region" description="Helical" evidence="1">
    <location>
        <begin position="116"/>
        <end position="136"/>
    </location>
</feature>
<protein>
    <submittedName>
        <fullName evidence="3">Probable G-protein coupled receptor Mth-like 12 isoform X1</fullName>
    </submittedName>
</protein>
<keyword evidence="1" id="KW-0472">Membrane</keyword>
<feature type="transmembrane region" description="Helical" evidence="1">
    <location>
        <begin position="85"/>
        <end position="104"/>
    </location>
</feature>
<evidence type="ECO:0000313" key="3">
    <source>
        <dbReference type="RefSeq" id="XP_070852844.1"/>
    </source>
</evidence>
<keyword evidence="1" id="KW-0812">Transmembrane</keyword>
<keyword evidence="2" id="KW-1185">Reference proteome</keyword>
<evidence type="ECO:0000313" key="2">
    <source>
        <dbReference type="Proteomes" id="UP001652628"/>
    </source>
</evidence>
<keyword evidence="1" id="KW-1133">Transmembrane helix</keyword>
<dbReference type="Gene3D" id="1.20.1070.10">
    <property type="entry name" value="Rhodopsin 7-helix transmembrane proteins"/>
    <property type="match status" value="1"/>
</dbReference>
<dbReference type="PANTHER" id="PTHR47154:SF2">
    <property type="entry name" value="G-PROTEIN COUPLED RECEPTOR MTH-RELATED"/>
    <property type="match status" value="1"/>
</dbReference>
<organism evidence="2 3">
    <name type="scientific">Drosophila suzukii</name>
    <name type="common">Spotted-wing drosophila fruit fly</name>
    <dbReference type="NCBI Taxonomy" id="28584"/>
    <lineage>
        <taxon>Eukaryota</taxon>
        <taxon>Metazoa</taxon>
        <taxon>Ecdysozoa</taxon>
        <taxon>Arthropoda</taxon>
        <taxon>Hexapoda</taxon>
        <taxon>Insecta</taxon>
        <taxon>Pterygota</taxon>
        <taxon>Neoptera</taxon>
        <taxon>Endopterygota</taxon>
        <taxon>Diptera</taxon>
        <taxon>Brachycera</taxon>
        <taxon>Muscomorpha</taxon>
        <taxon>Ephydroidea</taxon>
        <taxon>Drosophilidae</taxon>
        <taxon>Drosophila</taxon>
        <taxon>Sophophora</taxon>
    </lineage>
</organism>
<dbReference type="RefSeq" id="XP_070852844.1">
    <property type="nucleotide sequence ID" value="XM_070996743.1"/>
</dbReference>
<dbReference type="PANTHER" id="PTHR47154">
    <property type="entry name" value="G-PROTEIN COUPLED RECEPTOR MTH-RELATED"/>
    <property type="match status" value="1"/>
</dbReference>
<sequence length="280" mass="33026">MFWLHCTSNLKLLVRFLLLSVFLVLVMSMTCYILTIAVYIYVKELRNTLGKCVISSLFWSFVTDLICTVAFLLKTRVPCSEYLSINFFSNASILWRSVIGYYFWQTFKSGKRGDHPYQFVVYNVLVWILAALMIGYDVLIKEQIRDSIHYIMPGLQNYMLLLILCIYDLIMFIRTVIHVRKTRKELKIKALRQQEETTTSGHKFDIETYHQFRRMSVIMGVYWTNRLSYFFMKVLDLCETIIADISNLLNCSILGFGMFVFVVLIINRSTLTLLVDRFRE</sequence>
<accession>A0ABM4TS95</accession>
<proteinExistence type="predicted"/>
<reference evidence="3" key="1">
    <citation type="submission" date="2025-08" db="UniProtKB">
        <authorList>
            <consortium name="RefSeq"/>
        </authorList>
    </citation>
    <scope>IDENTIFICATION</scope>
</reference>
<feature type="transmembrane region" description="Helical" evidence="1">
    <location>
        <begin position="12"/>
        <end position="41"/>
    </location>
</feature>
<gene>
    <name evidence="3" type="primary">LOC118877371</name>
</gene>
<dbReference type="InterPro" id="IPR051384">
    <property type="entry name" value="Mth_GPCR"/>
</dbReference>